<dbReference type="Gene3D" id="3.10.290.30">
    <property type="entry name" value="MM3350-like"/>
    <property type="match status" value="1"/>
</dbReference>
<keyword evidence="4" id="KW-1185">Reference proteome</keyword>
<protein>
    <recommendedName>
        <fullName evidence="2">Plasmid pRiA4b Orf3-like domain-containing protein</fullName>
    </recommendedName>
</protein>
<dbReference type="InterPro" id="IPR012912">
    <property type="entry name" value="Plasmid_pRiA4b_Orf3-like"/>
</dbReference>
<gene>
    <name evidence="3" type="ORF">EJ08DRAFT_675849</name>
</gene>
<feature type="domain" description="Plasmid pRiA4b Orf3-like" evidence="2">
    <location>
        <begin position="90"/>
        <end position="286"/>
    </location>
</feature>
<reference evidence="3" key="1">
    <citation type="journal article" date="2020" name="Stud. Mycol.">
        <title>101 Dothideomycetes genomes: a test case for predicting lifestyles and emergence of pathogens.</title>
        <authorList>
            <person name="Haridas S."/>
            <person name="Albert R."/>
            <person name="Binder M."/>
            <person name="Bloem J."/>
            <person name="Labutti K."/>
            <person name="Salamov A."/>
            <person name="Andreopoulos B."/>
            <person name="Baker S."/>
            <person name="Barry K."/>
            <person name="Bills G."/>
            <person name="Bluhm B."/>
            <person name="Cannon C."/>
            <person name="Castanera R."/>
            <person name="Culley D."/>
            <person name="Daum C."/>
            <person name="Ezra D."/>
            <person name="Gonzalez J."/>
            <person name="Henrissat B."/>
            <person name="Kuo A."/>
            <person name="Liang C."/>
            <person name="Lipzen A."/>
            <person name="Lutzoni F."/>
            <person name="Magnuson J."/>
            <person name="Mondo S."/>
            <person name="Nolan M."/>
            <person name="Ohm R."/>
            <person name="Pangilinan J."/>
            <person name="Park H.-J."/>
            <person name="Ramirez L."/>
            <person name="Alfaro M."/>
            <person name="Sun H."/>
            <person name="Tritt A."/>
            <person name="Yoshinaga Y."/>
            <person name="Zwiers L.-H."/>
            <person name="Turgeon B."/>
            <person name="Goodwin S."/>
            <person name="Spatafora J."/>
            <person name="Crous P."/>
            <person name="Grigoriev I."/>
        </authorList>
    </citation>
    <scope>NUCLEOTIDE SEQUENCE</scope>
    <source>
        <strain evidence="3">CBS 130266</strain>
    </source>
</reference>
<dbReference type="EMBL" id="MU007015">
    <property type="protein sequence ID" value="KAF2434885.1"/>
    <property type="molecule type" value="Genomic_DNA"/>
</dbReference>
<dbReference type="Proteomes" id="UP000800235">
    <property type="component" value="Unassembled WGS sequence"/>
</dbReference>
<organism evidence="3 4">
    <name type="scientific">Tothia fuscella</name>
    <dbReference type="NCBI Taxonomy" id="1048955"/>
    <lineage>
        <taxon>Eukaryota</taxon>
        <taxon>Fungi</taxon>
        <taxon>Dikarya</taxon>
        <taxon>Ascomycota</taxon>
        <taxon>Pezizomycotina</taxon>
        <taxon>Dothideomycetes</taxon>
        <taxon>Pleosporomycetidae</taxon>
        <taxon>Venturiales</taxon>
        <taxon>Cylindrosympodiaceae</taxon>
        <taxon>Tothia</taxon>
    </lineage>
</organism>
<dbReference type="OrthoDB" id="245563at2759"/>
<name>A0A9P4U2I8_9PEZI</name>
<dbReference type="Pfam" id="PF07929">
    <property type="entry name" value="PRiA4_ORF3"/>
    <property type="match status" value="1"/>
</dbReference>
<dbReference type="InterPro" id="IPR024047">
    <property type="entry name" value="MM3350-like_sf"/>
</dbReference>
<dbReference type="AlphaFoldDB" id="A0A9P4U2I8"/>
<evidence type="ECO:0000259" key="2">
    <source>
        <dbReference type="Pfam" id="PF07929"/>
    </source>
</evidence>
<accession>A0A9P4U2I8</accession>
<evidence type="ECO:0000256" key="1">
    <source>
        <dbReference type="SAM" id="MobiDB-lite"/>
    </source>
</evidence>
<comment type="caution">
    <text evidence="3">The sequence shown here is derived from an EMBL/GenBank/DDBJ whole genome shotgun (WGS) entry which is preliminary data.</text>
</comment>
<feature type="compositionally biased region" description="Basic and acidic residues" evidence="1">
    <location>
        <begin position="14"/>
        <end position="35"/>
    </location>
</feature>
<feature type="region of interest" description="Disordered" evidence="1">
    <location>
        <begin position="1"/>
        <end position="37"/>
    </location>
</feature>
<sequence length="316" mass="35672">MPKASKSKPSYNDMQRDRVSSRSLQDHERAAESFDRLSTSNEYDSEAGFERIAPPVKPLGSLRKQYYNIHAVLIAKYAPIQSGTIENYLFLVGLSGTTEPKISRLLSVPSYFNFTHFHQVLQIAFGWADMHMHKFEVTRLGVAPFNPIMHNPADAPDDRFFHHVLTIEPNAYDSADYSDQPEKFKEESKVKLSQVYGKKEYKGKIQVVYEYDLGDGWEHDIIFLGKAEPSTQQQMGFPKDASVLCLSGEGHSAAEDCGGSFGWDKLKEHFARKTNDDDGRKEWYKKACSNGNPGGLKPHAWDIEAINKVLAKSFPG</sequence>
<dbReference type="PANTHER" id="PTHR41878">
    <property type="entry name" value="LEXA REPRESSOR-RELATED"/>
    <property type="match status" value="1"/>
</dbReference>
<evidence type="ECO:0000313" key="4">
    <source>
        <dbReference type="Proteomes" id="UP000800235"/>
    </source>
</evidence>
<evidence type="ECO:0000313" key="3">
    <source>
        <dbReference type="EMBL" id="KAF2434885.1"/>
    </source>
</evidence>
<dbReference type="SUPFAM" id="SSF159941">
    <property type="entry name" value="MM3350-like"/>
    <property type="match status" value="1"/>
</dbReference>
<proteinExistence type="predicted"/>
<dbReference type="PANTHER" id="PTHR41878:SF1">
    <property type="entry name" value="TNPR PROTEIN"/>
    <property type="match status" value="1"/>
</dbReference>